<protein>
    <submittedName>
        <fullName evidence="1">Uncharacterized protein</fullName>
    </submittedName>
</protein>
<keyword evidence="2" id="KW-1185">Reference proteome</keyword>
<comment type="caution">
    <text evidence="1">The sequence shown here is derived from an EMBL/GenBank/DDBJ whole genome shotgun (WGS) entry which is preliminary data.</text>
</comment>
<sequence>MENDEDMGEEEEKEVMGEEEDEDVSEESERPSESEIESSENFSDEEDEESVGESFVKDSSPEEHVENQMIRLNANFDTGEGEKENRATNILEKSDEKKREDNSEINNMKEDGASDPIERMSPIEENQKEEAQAQRSNSKKDTERDWAKDLKDKTQEDLDTLKEDGLPISLNGVSDRLKELLSTSTPLKEKIKRKSEEIVDSNLDLFEGAILENIICQDKVHELVKTTKKKTESKQDLERRMTRSQSRLARSKERREDSDSSVEFSSNYIQGAEDKEQKLLEVGAKCGIRKEKEKGRGQRWSTKKGEKTGNQ</sequence>
<evidence type="ECO:0000313" key="1">
    <source>
        <dbReference type="EMBL" id="KAI3767572.1"/>
    </source>
</evidence>
<organism evidence="1 2">
    <name type="scientific">Cichorium intybus</name>
    <name type="common">Chicory</name>
    <dbReference type="NCBI Taxonomy" id="13427"/>
    <lineage>
        <taxon>Eukaryota</taxon>
        <taxon>Viridiplantae</taxon>
        <taxon>Streptophyta</taxon>
        <taxon>Embryophyta</taxon>
        <taxon>Tracheophyta</taxon>
        <taxon>Spermatophyta</taxon>
        <taxon>Magnoliopsida</taxon>
        <taxon>eudicotyledons</taxon>
        <taxon>Gunneridae</taxon>
        <taxon>Pentapetalae</taxon>
        <taxon>asterids</taxon>
        <taxon>campanulids</taxon>
        <taxon>Asterales</taxon>
        <taxon>Asteraceae</taxon>
        <taxon>Cichorioideae</taxon>
        <taxon>Cichorieae</taxon>
        <taxon>Cichoriinae</taxon>
        <taxon>Cichorium</taxon>
    </lineage>
</organism>
<accession>A0ACB9F960</accession>
<dbReference type="Proteomes" id="UP001055811">
    <property type="component" value="Linkage Group LG03"/>
</dbReference>
<reference evidence="2" key="1">
    <citation type="journal article" date="2022" name="Mol. Ecol. Resour.">
        <title>The genomes of chicory, endive, great burdock and yacon provide insights into Asteraceae palaeo-polyploidization history and plant inulin production.</title>
        <authorList>
            <person name="Fan W."/>
            <person name="Wang S."/>
            <person name="Wang H."/>
            <person name="Wang A."/>
            <person name="Jiang F."/>
            <person name="Liu H."/>
            <person name="Zhao H."/>
            <person name="Xu D."/>
            <person name="Zhang Y."/>
        </authorList>
    </citation>
    <scope>NUCLEOTIDE SEQUENCE [LARGE SCALE GENOMIC DNA]</scope>
    <source>
        <strain evidence="2">cv. Punajuju</strain>
    </source>
</reference>
<dbReference type="EMBL" id="CM042011">
    <property type="protein sequence ID" value="KAI3767572.1"/>
    <property type="molecule type" value="Genomic_DNA"/>
</dbReference>
<proteinExistence type="predicted"/>
<name>A0ACB9F960_CICIN</name>
<gene>
    <name evidence="1" type="ORF">L2E82_17795</name>
</gene>
<reference evidence="1 2" key="2">
    <citation type="journal article" date="2022" name="Mol. Ecol. Resour.">
        <title>The genomes of chicory, endive, great burdock and yacon provide insights into Asteraceae paleo-polyploidization history and plant inulin production.</title>
        <authorList>
            <person name="Fan W."/>
            <person name="Wang S."/>
            <person name="Wang H."/>
            <person name="Wang A."/>
            <person name="Jiang F."/>
            <person name="Liu H."/>
            <person name="Zhao H."/>
            <person name="Xu D."/>
            <person name="Zhang Y."/>
        </authorList>
    </citation>
    <scope>NUCLEOTIDE SEQUENCE [LARGE SCALE GENOMIC DNA]</scope>
    <source>
        <strain evidence="2">cv. Punajuju</strain>
        <tissue evidence="1">Leaves</tissue>
    </source>
</reference>
<evidence type="ECO:0000313" key="2">
    <source>
        <dbReference type="Proteomes" id="UP001055811"/>
    </source>
</evidence>